<dbReference type="InParanoid" id="F6H5J3"/>
<dbReference type="Proteomes" id="UP000009183">
    <property type="component" value="Chromosome 19"/>
</dbReference>
<dbReference type="EMBL" id="FN595237">
    <property type="protein sequence ID" value="CCB47482.1"/>
    <property type="molecule type" value="Genomic_DNA"/>
</dbReference>
<gene>
    <name evidence="1" type="ordered locus">VIT_19s0135g00040</name>
</gene>
<dbReference type="AlphaFoldDB" id="F6H5J3"/>
<evidence type="ECO:0000313" key="1">
    <source>
        <dbReference type="EMBL" id="CCB47482.1"/>
    </source>
</evidence>
<proteinExistence type="predicted"/>
<evidence type="ECO:0000313" key="2">
    <source>
        <dbReference type="Proteomes" id="UP000009183"/>
    </source>
</evidence>
<reference evidence="2" key="1">
    <citation type="journal article" date="2007" name="Nature">
        <title>The grapevine genome sequence suggests ancestral hexaploidization in major angiosperm phyla.</title>
        <authorList>
            <consortium name="The French-Italian Public Consortium for Grapevine Genome Characterization."/>
            <person name="Jaillon O."/>
            <person name="Aury J.-M."/>
            <person name="Noel B."/>
            <person name="Policriti A."/>
            <person name="Clepet C."/>
            <person name="Casagrande A."/>
            <person name="Choisne N."/>
            <person name="Aubourg S."/>
            <person name="Vitulo N."/>
            <person name="Jubin C."/>
            <person name="Vezzi A."/>
            <person name="Legeai F."/>
            <person name="Hugueney P."/>
            <person name="Dasilva C."/>
            <person name="Horner D."/>
            <person name="Mica E."/>
            <person name="Jublot D."/>
            <person name="Poulain J."/>
            <person name="Bruyere C."/>
            <person name="Billault A."/>
            <person name="Segurens B."/>
            <person name="Gouyvenoux M."/>
            <person name="Ugarte E."/>
            <person name="Cattonaro F."/>
            <person name="Anthouard V."/>
            <person name="Vico V."/>
            <person name="Del Fabbro C."/>
            <person name="Alaux M."/>
            <person name="Di Gaspero G."/>
            <person name="Dumas V."/>
            <person name="Felice N."/>
            <person name="Paillard S."/>
            <person name="Juman I."/>
            <person name="Moroldo M."/>
            <person name="Scalabrin S."/>
            <person name="Canaguier A."/>
            <person name="Le Clainche I."/>
            <person name="Malacrida G."/>
            <person name="Durand E."/>
            <person name="Pesole G."/>
            <person name="Laucou V."/>
            <person name="Chatelet P."/>
            <person name="Merdinoglu D."/>
            <person name="Delledonne M."/>
            <person name="Pezzotti M."/>
            <person name="Lecharny A."/>
            <person name="Scarpelli C."/>
            <person name="Artiguenave F."/>
            <person name="Pe M.E."/>
            <person name="Valle G."/>
            <person name="Morgante M."/>
            <person name="Caboche M."/>
            <person name="Adam-Blondon A.-F."/>
            <person name="Weissenbach J."/>
            <person name="Quetier F."/>
            <person name="Wincker P."/>
        </authorList>
    </citation>
    <scope>NUCLEOTIDE SEQUENCE [LARGE SCALE GENOMIC DNA]</scope>
    <source>
        <strain evidence="2">cv. Pinot noir / PN40024</strain>
    </source>
</reference>
<organism evidence="1 2">
    <name type="scientific">Vitis vinifera</name>
    <name type="common">Grape</name>
    <dbReference type="NCBI Taxonomy" id="29760"/>
    <lineage>
        <taxon>Eukaryota</taxon>
        <taxon>Viridiplantae</taxon>
        <taxon>Streptophyta</taxon>
        <taxon>Embryophyta</taxon>
        <taxon>Tracheophyta</taxon>
        <taxon>Spermatophyta</taxon>
        <taxon>Magnoliopsida</taxon>
        <taxon>eudicotyledons</taxon>
        <taxon>Gunneridae</taxon>
        <taxon>Pentapetalae</taxon>
        <taxon>rosids</taxon>
        <taxon>Vitales</taxon>
        <taxon>Vitaceae</taxon>
        <taxon>Viteae</taxon>
        <taxon>Vitis</taxon>
    </lineage>
</organism>
<dbReference type="PaxDb" id="29760-VIT_19s0135g00040.t01"/>
<protein>
    <submittedName>
        <fullName evidence="1">Uncharacterized protein</fullName>
    </submittedName>
</protein>
<dbReference type="HOGENOM" id="CLU_3400222_0_0_1"/>
<keyword evidence="2" id="KW-1185">Reference proteome</keyword>
<sequence length="31" mass="3659">MFRSLRQYPDHFRTLSSLGTHRLGSRPGTHF</sequence>
<name>F6H5J3_VITVI</name>
<accession>F6H5J3</accession>